<comment type="similarity">
    <text evidence="1">Belongs to the PhzF family.</text>
</comment>
<evidence type="ECO:0000313" key="2">
    <source>
        <dbReference type="EMBL" id="MEH7829056.1"/>
    </source>
</evidence>
<comment type="caution">
    <text evidence="2">The sequence shown here is derived from an EMBL/GenBank/DDBJ whole genome shotgun (WGS) entry which is preliminary data.</text>
</comment>
<dbReference type="Gene3D" id="3.10.310.10">
    <property type="entry name" value="Diaminopimelate Epimerase, Chain A, domain 1"/>
    <property type="match status" value="2"/>
</dbReference>
<dbReference type="RefSeq" id="WP_335423729.1">
    <property type="nucleotide sequence ID" value="NZ_JBALHR010000007.1"/>
</dbReference>
<dbReference type="NCBIfam" id="TIGR00654">
    <property type="entry name" value="PhzF_family"/>
    <property type="match status" value="1"/>
</dbReference>
<accession>A0ABU8BWJ4</accession>
<gene>
    <name evidence="2" type="ORF">V6590_12925</name>
</gene>
<dbReference type="Pfam" id="PF02567">
    <property type="entry name" value="PhzC-PhzF"/>
    <property type="match status" value="1"/>
</dbReference>
<evidence type="ECO:0000313" key="3">
    <source>
        <dbReference type="Proteomes" id="UP001431963"/>
    </source>
</evidence>
<evidence type="ECO:0000256" key="1">
    <source>
        <dbReference type="ARBA" id="ARBA00008270"/>
    </source>
</evidence>
<sequence>MTTGNWLEFHTLDVFTNRAYSGNPLAVVLGAENLSVAQMQTIAREFNLSETIFVQPPVNPAHTARVRIFFPTAEIPFAGHPTIGCAIHLASAAQPEGDFTADLVLEEEAGLVPVRVTRTGARIEAEFTAPVLPHAAPGQAPGDLIARALDLAPADIGLPGHVPAIWQGGPSFLYVPIASLNALGRARPIEPHWSDLMECAGVDSAYLYTPGLSAPEPGCDFQTRMFSPTAGIPEDPATGSATAILAAQLRAAGMLRPGSQRFRLRQGVEMGRPSDLTLTIDSGPEGLRAVRIRGAAVPVSQGRLLVPQEDHP</sequence>
<dbReference type="InterPro" id="IPR003719">
    <property type="entry name" value="Phenazine_PhzF-like"/>
</dbReference>
<dbReference type="EMBL" id="JBALHR010000007">
    <property type="protein sequence ID" value="MEH7829056.1"/>
    <property type="molecule type" value="Genomic_DNA"/>
</dbReference>
<dbReference type="SUPFAM" id="SSF54506">
    <property type="entry name" value="Diaminopimelate epimerase-like"/>
    <property type="match status" value="1"/>
</dbReference>
<dbReference type="PANTHER" id="PTHR13774:SF32">
    <property type="entry name" value="ANTISENSE-ENHANCING SEQUENCE 1"/>
    <property type="match status" value="1"/>
</dbReference>
<reference evidence="2" key="1">
    <citation type="submission" date="2024-02" db="EMBL/GenBank/DDBJ databases">
        <title>Genome sequences of strain Gemmobacter sp. JM10B15.</title>
        <authorList>
            <person name="Zhang M."/>
        </authorList>
    </citation>
    <scope>NUCLEOTIDE SEQUENCE</scope>
    <source>
        <strain evidence="2">JM10B15</strain>
    </source>
</reference>
<proteinExistence type="inferred from homology"/>
<keyword evidence="3" id="KW-1185">Reference proteome</keyword>
<protein>
    <submittedName>
        <fullName evidence="2">PhzF family phenazine biosynthesis protein</fullName>
    </submittedName>
</protein>
<organism evidence="2 3">
    <name type="scientific">Gemmobacter denitrificans</name>
    <dbReference type="NCBI Taxonomy" id="3123040"/>
    <lineage>
        <taxon>Bacteria</taxon>
        <taxon>Pseudomonadati</taxon>
        <taxon>Pseudomonadota</taxon>
        <taxon>Alphaproteobacteria</taxon>
        <taxon>Rhodobacterales</taxon>
        <taxon>Paracoccaceae</taxon>
        <taxon>Gemmobacter</taxon>
    </lineage>
</organism>
<dbReference type="Proteomes" id="UP001431963">
    <property type="component" value="Unassembled WGS sequence"/>
</dbReference>
<dbReference type="PIRSF" id="PIRSF016184">
    <property type="entry name" value="PhzC_PhzF"/>
    <property type="match status" value="1"/>
</dbReference>
<dbReference type="PANTHER" id="PTHR13774">
    <property type="entry name" value="PHENAZINE BIOSYNTHESIS PROTEIN"/>
    <property type="match status" value="1"/>
</dbReference>
<name>A0ABU8BWJ4_9RHOB</name>